<evidence type="ECO:0000313" key="2">
    <source>
        <dbReference type="Proteomes" id="UP000033754"/>
    </source>
</evidence>
<comment type="caution">
    <text evidence="1">The sequence shown here is derived from an EMBL/GenBank/DDBJ whole genome shotgun (WGS) entry which is preliminary data.</text>
</comment>
<dbReference type="RefSeq" id="WP_011450581.1">
    <property type="nucleotide sequence ID" value="NZ_LANT01000003.1"/>
</dbReference>
<organism evidence="1 2">
    <name type="scientific">Anaplasma phagocytophilum str. NCH-1</name>
    <dbReference type="NCBI Taxonomy" id="1359161"/>
    <lineage>
        <taxon>Bacteria</taxon>
        <taxon>Pseudomonadati</taxon>
        <taxon>Pseudomonadota</taxon>
        <taxon>Alphaproteobacteria</taxon>
        <taxon>Rickettsiales</taxon>
        <taxon>Anaplasmataceae</taxon>
        <taxon>Anaplasma</taxon>
        <taxon>phagocytophilum group</taxon>
    </lineage>
</organism>
<evidence type="ECO:0000313" key="1">
    <source>
        <dbReference type="EMBL" id="KJV66092.1"/>
    </source>
</evidence>
<dbReference type="Proteomes" id="UP000033754">
    <property type="component" value="Unassembled WGS sequence"/>
</dbReference>
<dbReference type="GeneID" id="92748419"/>
<reference evidence="1 2" key="1">
    <citation type="submission" date="2015-01" db="EMBL/GenBank/DDBJ databases">
        <title>Genome Sequencing of Rickettsiales.</title>
        <authorList>
            <person name="Daugherty S.C."/>
            <person name="Su Q."/>
            <person name="Abolude K."/>
            <person name="Beier-Sexton M."/>
            <person name="Carlyon J.A."/>
            <person name="Carter R."/>
            <person name="Day N.P."/>
            <person name="Dumler S.J."/>
            <person name="Dyachenko V."/>
            <person name="Godinez A."/>
            <person name="Kurtti T.J."/>
            <person name="Lichay M."/>
            <person name="Mullins K.E."/>
            <person name="Ott S."/>
            <person name="Pappas-Brown V."/>
            <person name="Paris D.H."/>
            <person name="Patel P."/>
            <person name="Richards A.L."/>
            <person name="Sadzewicz L."/>
            <person name="Sears K."/>
            <person name="Seidman D."/>
            <person name="Sengamalay N."/>
            <person name="Stenos J."/>
            <person name="Tallon L.J."/>
            <person name="Vincent G."/>
            <person name="Fraser C.M."/>
            <person name="Munderloh U."/>
            <person name="Dunning-Hotopp J.C."/>
        </authorList>
    </citation>
    <scope>NUCLEOTIDE SEQUENCE [LARGE SCALE GENOMIC DNA]</scope>
    <source>
        <strain evidence="1 2">NCH-1</strain>
    </source>
</reference>
<name>A0A0F3NEI7_ANAPH</name>
<sequence length="54" mass="6285">MERIHSSCTYHEIKVRQFFDATFEKQLLQISIDSSDTGFSYQNLMLLIVVRGMG</sequence>
<accession>A0A0F3NEI7</accession>
<dbReference type="EMBL" id="LANT01000003">
    <property type="protein sequence ID" value="KJV66092.1"/>
    <property type="molecule type" value="Genomic_DNA"/>
</dbReference>
<protein>
    <submittedName>
        <fullName evidence="1">Uncharacterized protein</fullName>
    </submittedName>
</protein>
<proteinExistence type="predicted"/>
<dbReference type="AlphaFoldDB" id="A0A0F3NEI7"/>
<dbReference type="PATRIC" id="fig|1359161.3.peg.806"/>
<gene>
    <name evidence="1" type="ORF">EPHNCH_0721</name>
</gene>